<dbReference type="PANTHER" id="PTHR34472:SF1">
    <property type="entry name" value="SULFUR CARRIER PROTEIN THIS"/>
    <property type="match status" value="1"/>
</dbReference>
<name>A0A0L6W5D2_9FIRM</name>
<dbReference type="InterPro" id="IPR010035">
    <property type="entry name" value="Thi_S"/>
</dbReference>
<keyword evidence="2" id="KW-1185">Reference proteome</keyword>
<dbReference type="InterPro" id="IPR012675">
    <property type="entry name" value="Beta-grasp_dom_sf"/>
</dbReference>
<dbReference type="RefSeq" id="WP_052216936.1">
    <property type="nucleotide sequence ID" value="NZ_LGTE01000003.1"/>
</dbReference>
<dbReference type="InterPro" id="IPR016155">
    <property type="entry name" value="Mopterin_synth/thiamin_S_b"/>
</dbReference>
<reference evidence="2" key="1">
    <citation type="submission" date="2015-07" db="EMBL/GenBank/DDBJ databases">
        <title>Complete Genome of Thermincola ferriacetica strain Z-0001T.</title>
        <authorList>
            <person name="Lusk B."/>
            <person name="Badalamenti J.P."/>
            <person name="Parameswaran P."/>
            <person name="Bond D.R."/>
            <person name="Torres C.I."/>
        </authorList>
    </citation>
    <scope>NUCLEOTIDE SEQUENCE [LARGE SCALE GENOMIC DNA]</scope>
    <source>
        <strain evidence="2">Z-0001</strain>
    </source>
</reference>
<dbReference type="PANTHER" id="PTHR34472">
    <property type="entry name" value="SULFUR CARRIER PROTEIN THIS"/>
    <property type="match status" value="1"/>
</dbReference>
<evidence type="ECO:0000313" key="1">
    <source>
        <dbReference type="EMBL" id="KNZ70573.1"/>
    </source>
</evidence>
<proteinExistence type="predicted"/>
<protein>
    <submittedName>
        <fullName evidence="1">Thiamine biosynthesis protein ThiS</fullName>
    </submittedName>
</protein>
<comment type="caution">
    <text evidence="1">The sequence shown here is derived from an EMBL/GenBank/DDBJ whole genome shotgun (WGS) entry which is preliminary data.</text>
</comment>
<dbReference type="EMBL" id="LGTE01000003">
    <property type="protein sequence ID" value="KNZ70573.1"/>
    <property type="molecule type" value="Genomic_DNA"/>
</dbReference>
<accession>A0A0L6W5D2</accession>
<dbReference type="Gene3D" id="3.10.20.30">
    <property type="match status" value="1"/>
</dbReference>
<dbReference type="InterPro" id="IPR003749">
    <property type="entry name" value="ThiS/MoaD-like"/>
</dbReference>
<gene>
    <name evidence="1" type="ORF">Tfer_0757</name>
</gene>
<dbReference type="AlphaFoldDB" id="A0A0L6W5D2"/>
<dbReference type="NCBIfam" id="TIGR01683">
    <property type="entry name" value="thiS"/>
    <property type="match status" value="1"/>
</dbReference>
<dbReference type="SUPFAM" id="SSF54285">
    <property type="entry name" value="MoaD/ThiS"/>
    <property type="match status" value="1"/>
</dbReference>
<organism evidence="1 2">
    <name type="scientific">Thermincola ferriacetica</name>
    <dbReference type="NCBI Taxonomy" id="281456"/>
    <lineage>
        <taxon>Bacteria</taxon>
        <taxon>Bacillati</taxon>
        <taxon>Bacillota</taxon>
        <taxon>Clostridia</taxon>
        <taxon>Eubacteriales</taxon>
        <taxon>Thermincolaceae</taxon>
        <taxon>Thermincola</taxon>
    </lineage>
</organism>
<dbReference type="Proteomes" id="UP000037175">
    <property type="component" value="Unassembled WGS sequence"/>
</dbReference>
<evidence type="ECO:0000313" key="2">
    <source>
        <dbReference type="Proteomes" id="UP000037175"/>
    </source>
</evidence>
<sequence>MEIVLNGEKEVLDKEYTVAELLEKYEFNPDIVTVAVNGDILARDTLGNKFIKDGDTVDILLFMGGGN</sequence>
<dbReference type="Pfam" id="PF02597">
    <property type="entry name" value="ThiS"/>
    <property type="match status" value="1"/>
</dbReference>
<dbReference type="CDD" id="cd00565">
    <property type="entry name" value="Ubl_ThiS"/>
    <property type="match status" value="1"/>
</dbReference>